<name>A0AAJ6NW59_9CYAN</name>
<proteinExistence type="predicted"/>
<dbReference type="EMBL" id="CP124543">
    <property type="protein sequence ID" value="WGV27859.1"/>
    <property type="molecule type" value="Genomic_DNA"/>
</dbReference>
<keyword evidence="2" id="KW-1185">Reference proteome</keyword>
<dbReference type="AlphaFoldDB" id="A0AAJ6NW59"/>
<evidence type="ECO:0000313" key="1">
    <source>
        <dbReference type="EMBL" id="WGV27859.1"/>
    </source>
</evidence>
<reference evidence="1 2" key="1">
    <citation type="journal article" date="2023" name="Limnol Oceanogr Lett">
        <title>Environmental adaptations by the intertidal Antarctic cyanobacterium Halotia branconii CENA392 as revealed using long-read genome sequencing.</title>
        <authorList>
            <person name="Dextro R.B."/>
            <person name="Delbaje E."/>
            <person name="Freitas P.N.N."/>
            <person name="Geraldes V."/>
            <person name="Pinto E."/>
            <person name="Long P.F."/>
            <person name="Fiore M.F."/>
        </authorList>
    </citation>
    <scope>NUCLEOTIDE SEQUENCE [LARGE SCALE GENOMIC DNA]</scope>
    <source>
        <strain evidence="1 2">CENA392</strain>
    </source>
</reference>
<dbReference type="KEGG" id="hbq:QI031_10415"/>
<dbReference type="Proteomes" id="UP001223520">
    <property type="component" value="Chromosome"/>
</dbReference>
<evidence type="ECO:0000313" key="2">
    <source>
        <dbReference type="Proteomes" id="UP001223520"/>
    </source>
</evidence>
<organism evidence="1 2">
    <name type="scientific">Halotia branconii CENA392</name>
    <dbReference type="NCBI Taxonomy" id="1539056"/>
    <lineage>
        <taxon>Bacteria</taxon>
        <taxon>Bacillati</taxon>
        <taxon>Cyanobacteriota</taxon>
        <taxon>Cyanophyceae</taxon>
        <taxon>Nostocales</taxon>
        <taxon>Nodulariaceae</taxon>
        <taxon>Halotia</taxon>
    </lineage>
</organism>
<dbReference type="RefSeq" id="WP_281485096.1">
    <property type="nucleotide sequence ID" value="NZ_CP124543.1"/>
</dbReference>
<gene>
    <name evidence="1" type="ORF">QI031_10415</name>
</gene>
<protein>
    <submittedName>
        <fullName evidence="1">Nuclear transport factor 2 family protein</fullName>
    </submittedName>
</protein>
<sequence length="269" mass="29603">MTNIIALLRKRQRKFSPSIWLVLSLLTFGVTSNLPQVQAATPDNAPAELKNLLMRIDTAATQSNVKGVMQFYAPTFSSGDGLNRQTLEKSLMTLWKRYPQLRYSTQLQSWKSEGNAIIAETVTNITGLPSANSNNMALNATIKSRQRITGAKIVRQDILSERTQLTSGKKPPQVDINLPQQVKIGQQYSFDAIVKEPLGEDFLLGTALEEPVQASKYLNPTSVDLQLLTSGGLFKTGRAPSTPGSQWISAVILRGDGMTMVTQRLQVVK</sequence>
<accession>A0AAJ6NW59</accession>